<dbReference type="InterPro" id="IPR044066">
    <property type="entry name" value="TRIAD_supradom"/>
</dbReference>
<evidence type="ECO:0000256" key="1">
    <source>
        <dbReference type="ARBA" id="ARBA00022679"/>
    </source>
</evidence>
<name>A0A3Q1GKM1_9TELE</name>
<evidence type="ECO:0000256" key="4">
    <source>
        <dbReference type="ARBA" id="ARBA00022771"/>
    </source>
</evidence>
<feature type="compositionally biased region" description="Basic residues" evidence="7">
    <location>
        <begin position="1"/>
        <end position="17"/>
    </location>
</feature>
<dbReference type="Ensembl" id="ENSAPOT00000023568.1">
    <property type="protein sequence ID" value="ENSAPOP00000030998.1"/>
    <property type="gene ID" value="ENSAPOG00000017973.1"/>
</dbReference>
<keyword evidence="4" id="KW-0863">Zinc-finger</keyword>
<dbReference type="Proteomes" id="UP000257200">
    <property type="component" value="Unplaced"/>
</dbReference>
<reference evidence="10" key="1">
    <citation type="submission" date="2025-05" db="UniProtKB">
        <authorList>
            <consortium name="Ensembl"/>
        </authorList>
    </citation>
    <scope>IDENTIFICATION</scope>
</reference>
<organism evidence="10 11">
    <name type="scientific">Acanthochromis polyacanthus</name>
    <name type="common">spiny chromis</name>
    <dbReference type="NCBI Taxonomy" id="80966"/>
    <lineage>
        <taxon>Eukaryota</taxon>
        <taxon>Metazoa</taxon>
        <taxon>Chordata</taxon>
        <taxon>Craniata</taxon>
        <taxon>Vertebrata</taxon>
        <taxon>Euteleostomi</taxon>
        <taxon>Actinopterygii</taxon>
        <taxon>Neopterygii</taxon>
        <taxon>Teleostei</taxon>
        <taxon>Neoteleostei</taxon>
        <taxon>Acanthomorphata</taxon>
        <taxon>Ovalentaria</taxon>
        <taxon>Pomacentridae</taxon>
        <taxon>Acanthochromis</taxon>
    </lineage>
</organism>
<dbReference type="Gene3D" id="1.20.120.1750">
    <property type="match status" value="1"/>
</dbReference>
<dbReference type="GeneTree" id="ENSGT00510000050415"/>
<dbReference type="Pfam" id="PF22191">
    <property type="entry name" value="IBR_1"/>
    <property type="match status" value="1"/>
</dbReference>
<keyword evidence="1" id="KW-0808">Transferase</keyword>
<keyword evidence="6" id="KW-0862">Zinc</keyword>
<evidence type="ECO:0000256" key="5">
    <source>
        <dbReference type="ARBA" id="ARBA00022786"/>
    </source>
</evidence>
<protein>
    <submittedName>
        <fullName evidence="9">Probable E3 ubiquitin-protein ligase RNF144A-A</fullName>
    </submittedName>
</protein>
<feature type="compositionally biased region" description="Acidic residues" evidence="7">
    <location>
        <begin position="32"/>
        <end position="41"/>
    </location>
</feature>
<evidence type="ECO:0000313" key="9">
    <source>
        <dbReference type="Ensembl" id="ENSAPOP00000014865.1"/>
    </source>
</evidence>
<dbReference type="AlphaFoldDB" id="A0A3Q1GKM1"/>
<evidence type="ECO:0000313" key="10">
    <source>
        <dbReference type="Ensembl" id="ENSAPOP00000030998.1"/>
    </source>
</evidence>
<dbReference type="GO" id="GO:0008270">
    <property type="term" value="F:zinc ion binding"/>
    <property type="evidence" value="ECO:0007669"/>
    <property type="project" value="UniProtKB-KW"/>
</dbReference>
<evidence type="ECO:0000313" key="11">
    <source>
        <dbReference type="Proteomes" id="UP000257200"/>
    </source>
</evidence>
<dbReference type="PROSITE" id="PS51873">
    <property type="entry name" value="TRIAD"/>
    <property type="match status" value="1"/>
</dbReference>
<keyword evidence="11" id="KW-1185">Reference proteome</keyword>
<feature type="domain" description="RING-type" evidence="8">
    <location>
        <begin position="54"/>
        <end position="284"/>
    </location>
</feature>
<evidence type="ECO:0000256" key="2">
    <source>
        <dbReference type="ARBA" id="ARBA00022723"/>
    </source>
</evidence>
<dbReference type="GO" id="GO:0016740">
    <property type="term" value="F:transferase activity"/>
    <property type="evidence" value="ECO:0007669"/>
    <property type="project" value="UniProtKB-KW"/>
</dbReference>
<evidence type="ECO:0000259" key="8">
    <source>
        <dbReference type="PROSITE" id="PS51873"/>
    </source>
</evidence>
<feature type="region of interest" description="Disordered" evidence="7">
    <location>
        <begin position="1"/>
        <end position="41"/>
    </location>
</feature>
<keyword evidence="3" id="KW-0677">Repeat</keyword>
<evidence type="ECO:0000256" key="3">
    <source>
        <dbReference type="ARBA" id="ARBA00022737"/>
    </source>
</evidence>
<accession>A0A3Q1GKM1</accession>
<keyword evidence="2" id="KW-0479">Metal-binding</keyword>
<dbReference type="STRING" id="80966.ENSAPOP00000014865"/>
<evidence type="ECO:0000256" key="6">
    <source>
        <dbReference type="ARBA" id="ARBA00022833"/>
    </source>
</evidence>
<dbReference type="SUPFAM" id="SSF57850">
    <property type="entry name" value="RING/U-box"/>
    <property type="match status" value="2"/>
</dbReference>
<keyword evidence="5" id="KW-0833">Ubl conjugation pathway</keyword>
<evidence type="ECO:0000256" key="7">
    <source>
        <dbReference type="SAM" id="MobiDB-lite"/>
    </source>
</evidence>
<proteinExistence type="predicted"/>
<feature type="compositionally biased region" description="Polar residues" evidence="7">
    <location>
        <begin position="18"/>
        <end position="30"/>
    </location>
</feature>
<sequence>MGSKLSKRKRISKKSKKTVTTDSPYLSSTFPPEEEEEEEEEKCYDPADSSLIFVDEEDVLDFEYNEFKSLRALMSCGHAVTPMSLTNWCRLLVDQGESTFVCGQTGCDIEWPFEEVCKMALLTEEEIKYFENKMFSSAKDLLDVKSCPGCKSSVMRNDPSNLCVKCTVCSADKNGIFMFCWQCLREWRGTFPRSDRCKNYGCVNKSLEILRNCPVITFSDVAGITGCPSIRACPTCGFIVEHDRSGCKNIFCTRCKEEFCFACLQLTNDCLETSEHYEPCSSGVAPRQTFIPVWQKGVL</sequence>
<dbReference type="Ensembl" id="ENSAPOT00000023392.1">
    <property type="protein sequence ID" value="ENSAPOP00000014865.1"/>
    <property type="gene ID" value="ENSAPOG00000017854.1"/>
</dbReference>